<feature type="compositionally biased region" description="Basic and acidic residues" evidence="1">
    <location>
        <begin position="223"/>
        <end position="239"/>
    </location>
</feature>
<feature type="signal peptide" evidence="2">
    <location>
        <begin position="1"/>
        <end position="31"/>
    </location>
</feature>
<evidence type="ECO:0000313" key="4">
    <source>
        <dbReference type="Proteomes" id="UP000192656"/>
    </source>
</evidence>
<sequence length="608" mass="65692">MFRRYRHRLVVSATRLGLVCAMTMTVAAASAIEPAKDKNGVPQERVRAAAEAARLQELDNQRLAGGRSGASKAGTAPSGGMAGHPVIDAIHSGRIDGHVPPQEVRPVEEPVAVAGTEPLDMIDPGDVNGFDPAEEDWSFLQPKKKVDDEAPVTADAVASQSSEPMIDRLTTASASAHAEAPTSAHQDAAEATHGEARHAAAGHDETGHDEASHEETGDDETGHDEAGHGEEGHGVDGEHTGTPAEWETTRSPMPYEIVRSLQFLQDQVARGNKAAIRVQARLLKWFGPSLVRRAPEIWDDRRNVRAAALFVLSGGPPSVLRDLIARGVFEEHDMPLLEGSLAYAENKLELALEKLSAIDLSREETVFAAQVNLALAQLLQEKQPAESLKRLEAVMLAAPGTLLDEAALRLGVLLAEDIGETKKADLYARQYFDRYAASVYAGNFRARFSAVYSMRPQGTEIDTIETLKNALRLLPPEEQLALYLSVGRRALVLGNLKLAAMASARALTFEDASPEDRQRALLYSVASTLSERDEGEMRAMLASIEDQRLHKADLALKRAVFDVVNAIRAPVDMAEASEAGESVVDNKVLARANSLLQAVQNDLETLDQ</sequence>
<gene>
    <name evidence="3" type="ORF">SAMN06297251_106167</name>
</gene>
<evidence type="ECO:0008006" key="5">
    <source>
        <dbReference type="Google" id="ProtNLM"/>
    </source>
</evidence>
<feature type="compositionally biased region" description="Basic and acidic residues" evidence="1">
    <location>
        <begin position="187"/>
        <end position="215"/>
    </location>
</feature>
<feature type="region of interest" description="Disordered" evidence="1">
    <location>
        <begin position="142"/>
        <end position="248"/>
    </location>
</feature>
<evidence type="ECO:0000313" key="3">
    <source>
        <dbReference type="EMBL" id="SMC73065.1"/>
    </source>
</evidence>
<dbReference type="RefSeq" id="WP_084409809.1">
    <property type="nucleotide sequence ID" value="NZ_FWXR01000006.1"/>
</dbReference>
<evidence type="ECO:0000256" key="1">
    <source>
        <dbReference type="SAM" id="MobiDB-lite"/>
    </source>
</evidence>
<keyword evidence="4" id="KW-1185">Reference proteome</keyword>
<reference evidence="3 4" key="1">
    <citation type="submission" date="2017-04" db="EMBL/GenBank/DDBJ databases">
        <authorList>
            <person name="Afonso C.L."/>
            <person name="Miller P.J."/>
            <person name="Scott M.A."/>
            <person name="Spackman E."/>
            <person name="Goraichik I."/>
            <person name="Dimitrov K.M."/>
            <person name="Suarez D.L."/>
            <person name="Swayne D.E."/>
        </authorList>
    </citation>
    <scope>NUCLEOTIDE SEQUENCE [LARGE SCALE GENOMIC DNA]</scope>
    <source>
        <strain evidence="3 4">CGMCC 1.10972</strain>
    </source>
</reference>
<evidence type="ECO:0000256" key="2">
    <source>
        <dbReference type="SAM" id="SignalP"/>
    </source>
</evidence>
<feature type="region of interest" description="Disordered" evidence="1">
    <location>
        <begin position="57"/>
        <end position="84"/>
    </location>
</feature>
<organism evidence="3 4">
    <name type="scientific">Fulvimarina manganoxydans</name>
    <dbReference type="NCBI Taxonomy" id="937218"/>
    <lineage>
        <taxon>Bacteria</taxon>
        <taxon>Pseudomonadati</taxon>
        <taxon>Pseudomonadota</taxon>
        <taxon>Alphaproteobacteria</taxon>
        <taxon>Hyphomicrobiales</taxon>
        <taxon>Aurantimonadaceae</taxon>
        <taxon>Fulvimarina</taxon>
    </lineage>
</organism>
<dbReference type="EMBL" id="FWXR01000006">
    <property type="protein sequence ID" value="SMC73065.1"/>
    <property type="molecule type" value="Genomic_DNA"/>
</dbReference>
<protein>
    <recommendedName>
        <fullName evidence="5">Chemotaxis protein MotC</fullName>
    </recommendedName>
</protein>
<dbReference type="OrthoDB" id="9812933at2"/>
<accession>A0A1W2BJE3</accession>
<proteinExistence type="predicted"/>
<feature type="chain" id="PRO_5012348257" description="Chemotaxis protein MotC" evidence="2">
    <location>
        <begin position="32"/>
        <end position="608"/>
    </location>
</feature>
<name>A0A1W2BJE3_9HYPH</name>
<keyword evidence="2" id="KW-0732">Signal</keyword>
<dbReference type="STRING" id="937218.SAMN06297251_106167"/>
<dbReference type="AlphaFoldDB" id="A0A1W2BJE3"/>
<dbReference type="Proteomes" id="UP000192656">
    <property type="component" value="Unassembled WGS sequence"/>
</dbReference>